<evidence type="ECO:0000256" key="4">
    <source>
        <dbReference type="ARBA" id="ARBA00023136"/>
    </source>
</evidence>
<name>A0A6A6GCH9_9PEZI</name>
<feature type="transmembrane region" description="Helical" evidence="6">
    <location>
        <begin position="229"/>
        <end position="250"/>
    </location>
</feature>
<dbReference type="SUPFAM" id="SSF103481">
    <property type="entry name" value="Multidrug resistance efflux transporter EmrE"/>
    <property type="match status" value="2"/>
</dbReference>
<feature type="transmembrane region" description="Helical" evidence="6">
    <location>
        <begin position="100"/>
        <end position="118"/>
    </location>
</feature>
<keyword evidence="4 6" id="KW-0472">Membrane</keyword>
<evidence type="ECO:0000256" key="5">
    <source>
        <dbReference type="SAM" id="MobiDB-lite"/>
    </source>
</evidence>
<feature type="transmembrane region" description="Helical" evidence="6">
    <location>
        <begin position="200"/>
        <end position="217"/>
    </location>
</feature>
<dbReference type="PANTHER" id="PTHR22911:SF6">
    <property type="entry name" value="SOLUTE CARRIER FAMILY 35 MEMBER G1"/>
    <property type="match status" value="1"/>
</dbReference>
<sequence>MKNPISHDESGGETGGGVPSVAPHGSIDTRLLDNAEPQQSPPATKEYLEIPIIVSRPSSPGTLSNLSVDDWQANQRPKLPPLANPSAWNSKIKAFWWKNLGLLYMIIAQFFGTAMNVTTRFLEIEGNHGQGLHPFQVLFARMSITVILSVLYMWWAKTPHFPFGAKEVRWLLVARGIGGFFGVFGMYYSLMALPISDATVITYLAPGLSCWACSILIKEPFTHIEKIGTFVSLFGVVFIARPASLLGVLAGDDVDSPEAIAAGNPEVTPPVANATMAGHGAGDFDSVTPDQRIAAVGMALIGVMGAVVAFTTIRWIGKRAHPLISVSYFSAWCTLVSTVAMLTIPGIGFLFPADLKEWGMLLFLGSCGFIMQFLLAAGLSYEKSSRVTNMTYISMLFALASDKIFFGTSPGFSSIIGSTLILGAAIVMALQKAQPATEPPERTEGQADEERGLMRDIEGNDREDDRMPIQEVQLRTLR</sequence>
<protein>
    <recommendedName>
        <fullName evidence="7">EamA domain-containing protein</fullName>
    </recommendedName>
</protein>
<accession>A0A6A6GCH9</accession>
<feature type="transmembrane region" description="Helical" evidence="6">
    <location>
        <begin position="358"/>
        <end position="377"/>
    </location>
</feature>
<feature type="transmembrane region" description="Helical" evidence="6">
    <location>
        <begin position="412"/>
        <end position="430"/>
    </location>
</feature>
<organism evidence="8 9">
    <name type="scientific">Elsinoe ampelina</name>
    <dbReference type="NCBI Taxonomy" id="302913"/>
    <lineage>
        <taxon>Eukaryota</taxon>
        <taxon>Fungi</taxon>
        <taxon>Dikarya</taxon>
        <taxon>Ascomycota</taxon>
        <taxon>Pezizomycotina</taxon>
        <taxon>Dothideomycetes</taxon>
        <taxon>Dothideomycetidae</taxon>
        <taxon>Myriangiales</taxon>
        <taxon>Elsinoaceae</taxon>
        <taxon>Elsinoe</taxon>
    </lineage>
</organism>
<dbReference type="InterPro" id="IPR000620">
    <property type="entry name" value="EamA_dom"/>
</dbReference>
<feature type="region of interest" description="Disordered" evidence="5">
    <location>
        <begin position="1"/>
        <end position="46"/>
    </location>
</feature>
<feature type="region of interest" description="Disordered" evidence="5">
    <location>
        <begin position="434"/>
        <end position="478"/>
    </location>
</feature>
<feature type="domain" description="EamA" evidence="7">
    <location>
        <begin position="299"/>
        <end position="428"/>
    </location>
</feature>
<dbReference type="InterPro" id="IPR037185">
    <property type="entry name" value="EmrE-like"/>
</dbReference>
<evidence type="ECO:0000313" key="9">
    <source>
        <dbReference type="Proteomes" id="UP000799538"/>
    </source>
</evidence>
<feature type="domain" description="EamA" evidence="7">
    <location>
        <begin position="100"/>
        <end position="240"/>
    </location>
</feature>
<dbReference type="PANTHER" id="PTHR22911">
    <property type="entry name" value="ACYL-MALONYL CONDENSING ENZYME-RELATED"/>
    <property type="match status" value="1"/>
</dbReference>
<feature type="compositionally biased region" description="Basic and acidic residues" evidence="5">
    <location>
        <begin position="439"/>
        <end position="468"/>
    </location>
</feature>
<reference evidence="9" key="1">
    <citation type="journal article" date="2020" name="Stud. Mycol.">
        <title>101 Dothideomycetes genomes: A test case for predicting lifestyles and emergence of pathogens.</title>
        <authorList>
            <person name="Haridas S."/>
            <person name="Albert R."/>
            <person name="Binder M."/>
            <person name="Bloem J."/>
            <person name="LaButti K."/>
            <person name="Salamov A."/>
            <person name="Andreopoulos B."/>
            <person name="Baker S."/>
            <person name="Barry K."/>
            <person name="Bills G."/>
            <person name="Bluhm B."/>
            <person name="Cannon C."/>
            <person name="Castanera R."/>
            <person name="Culley D."/>
            <person name="Daum C."/>
            <person name="Ezra D."/>
            <person name="Gonzalez J."/>
            <person name="Henrissat B."/>
            <person name="Kuo A."/>
            <person name="Liang C."/>
            <person name="Lipzen A."/>
            <person name="Lutzoni F."/>
            <person name="Magnuson J."/>
            <person name="Mondo S."/>
            <person name="Nolan M."/>
            <person name="Ohm R."/>
            <person name="Pangilinan J."/>
            <person name="Park H.-J."/>
            <person name="Ramirez L."/>
            <person name="Alfaro M."/>
            <person name="Sun H."/>
            <person name="Tritt A."/>
            <person name="Yoshinaga Y."/>
            <person name="Zwiers L.-H."/>
            <person name="Turgeon B."/>
            <person name="Goodwin S."/>
            <person name="Spatafora J."/>
            <person name="Crous P."/>
            <person name="Grigoriev I."/>
        </authorList>
    </citation>
    <scope>NUCLEOTIDE SEQUENCE [LARGE SCALE GENOMIC DNA]</scope>
    <source>
        <strain evidence="9">CECT 20119</strain>
    </source>
</reference>
<feature type="compositionally biased region" description="Basic and acidic residues" evidence="5">
    <location>
        <begin position="1"/>
        <end position="10"/>
    </location>
</feature>
<dbReference type="EMBL" id="ML992506">
    <property type="protein sequence ID" value="KAF2223412.1"/>
    <property type="molecule type" value="Genomic_DNA"/>
</dbReference>
<evidence type="ECO:0000256" key="6">
    <source>
        <dbReference type="SAM" id="Phobius"/>
    </source>
</evidence>
<evidence type="ECO:0000256" key="3">
    <source>
        <dbReference type="ARBA" id="ARBA00022989"/>
    </source>
</evidence>
<feature type="transmembrane region" description="Helical" evidence="6">
    <location>
        <begin position="168"/>
        <end position="188"/>
    </location>
</feature>
<feature type="transmembrane region" description="Helical" evidence="6">
    <location>
        <begin position="138"/>
        <end position="156"/>
    </location>
</feature>
<dbReference type="GO" id="GO:0016020">
    <property type="term" value="C:membrane"/>
    <property type="evidence" value="ECO:0007669"/>
    <property type="project" value="UniProtKB-SubCell"/>
</dbReference>
<dbReference type="Proteomes" id="UP000799538">
    <property type="component" value="Unassembled WGS sequence"/>
</dbReference>
<evidence type="ECO:0000256" key="2">
    <source>
        <dbReference type="ARBA" id="ARBA00022692"/>
    </source>
</evidence>
<keyword evidence="2 6" id="KW-0812">Transmembrane</keyword>
<feature type="transmembrane region" description="Helical" evidence="6">
    <location>
        <begin position="328"/>
        <end position="352"/>
    </location>
</feature>
<dbReference type="OrthoDB" id="306876at2759"/>
<evidence type="ECO:0000313" key="8">
    <source>
        <dbReference type="EMBL" id="KAF2223412.1"/>
    </source>
</evidence>
<proteinExistence type="predicted"/>
<keyword evidence="9" id="KW-1185">Reference proteome</keyword>
<keyword evidence="3 6" id="KW-1133">Transmembrane helix</keyword>
<evidence type="ECO:0000259" key="7">
    <source>
        <dbReference type="Pfam" id="PF00892"/>
    </source>
</evidence>
<evidence type="ECO:0000256" key="1">
    <source>
        <dbReference type="ARBA" id="ARBA00004141"/>
    </source>
</evidence>
<feature type="transmembrane region" description="Helical" evidence="6">
    <location>
        <begin position="293"/>
        <end position="316"/>
    </location>
</feature>
<gene>
    <name evidence="8" type="ORF">BDZ85DRAFT_235517</name>
</gene>
<comment type="subcellular location">
    <subcellularLocation>
        <location evidence="1">Membrane</location>
        <topology evidence="1">Multi-pass membrane protein</topology>
    </subcellularLocation>
</comment>
<dbReference type="Pfam" id="PF00892">
    <property type="entry name" value="EamA"/>
    <property type="match status" value="2"/>
</dbReference>
<dbReference type="AlphaFoldDB" id="A0A6A6GCH9"/>